<name>A0A8S5P1J4_9CAUD</name>
<accession>A0A8S5P1J4</accession>
<keyword evidence="1" id="KW-0449">Lipoprotein</keyword>
<reference evidence="1" key="1">
    <citation type="journal article" date="2021" name="Proc. Natl. Acad. Sci. U.S.A.">
        <title>A Catalog of Tens of Thousands of Viruses from Human Metagenomes Reveals Hidden Associations with Chronic Diseases.</title>
        <authorList>
            <person name="Tisza M.J."/>
            <person name="Buck C.B."/>
        </authorList>
    </citation>
    <scope>NUCLEOTIDE SEQUENCE</scope>
    <source>
        <strain evidence="1">CtLnO19</strain>
    </source>
</reference>
<dbReference type="PROSITE" id="PS51257">
    <property type="entry name" value="PROKAR_LIPOPROTEIN"/>
    <property type="match status" value="1"/>
</dbReference>
<sequence>MKYISIMLAVLFGVTACNQTPQVTEKAASAVTETK</sequence>
<proteinExistence type="predicted"/>
<organism evidence="1">
    <name type="scientific">Myoviridae sp. ctLnO19</name>
    <dbReference type="NCBI Taxonomy" id="2825085"/>
    <lineage>
        <taxon>Viruses</taxon>
        <taxon>Duplodnaviria</taxon>
        <taxon>Heunggongvirae</taxon>
        <taxon>Uroviricota</taxon>
        <taxon>Caudoviricetes</taxon>
    </lineage>
</organism>
<evidence type="ECO:0000313" key="1">
    <source>
        <dbReference type="EMBL" id="DAE00331.1"/>
    </source>
</evidence>
<dbReference type="EMBL" id="BK015301">
    <property type="protein sequence ID" value="DAE00331.1"/>
    <property type="molecule type" value="Genomic_DNA"/>
</dbReference>
<protein>
    <submittedName>
        <fullName evidence="1">Lipoprotein</fullName>
    </submittedName>
</protein>